<dbReference type="EMBL" id="JBHSCW010000004">
    <property type="protein sequence ID" value="MFC4351827.1"/>
    <property type="molecule type" value="Genomic_DNA"/>
</dbReference>
<sequence>MTPSDKQRETISGASASTGSEGIRTVLEFWFAPESRPYWFERSEGFDAAVAEVLEPLHRLAVADALESWRDSPKGALALVLLLDQVPRNIYRGQVLAFAFDARARAVADGALAAGFDRQLEPAERLFLYLPFEHSEDLEDQERALELIATLGDEGWTWYARRHRDIIARFGRFPHRNATLGRETTQAEAQFLQEPDSAF</sequence>
<dbReference type="Pfam" id="PF06041">
    <property type="entry name" value="DUF924"/>
    <property type="match status" value="1"/>
</dbReference>
<evidence type="ECO:0000313" key="2">
    <source>
        <dbReference type="Proteomes" id="UP001595799"/>
    </source>
</evidence>
<name>A0ABV8UKS2_9PROT</name>
<dbReference type="Gene3D" id="1.20.58.320">
    <property type="entry name" value="TPR-like"/>
    <property type="match status" value="1"/>
</dbReference>
<protein>
    <submittedName>
        <fullName evidence="1">DUF924 family protein</fullName>
    </submittedName>
</protein>
<keyword evidence="2" id="KW-1185">Reference proteome</keyword>
<accession>A0ABV8UKS2</accession>
<evidence type="ECO:0000313" key="1">
    <source>
        <dbReference type="EMBL" id="MFC4351827.1"/>
    </source>
</evidence>
<reference evidence="2" key="1">
    <citation type="journal article" date="2019" name="Int. J. Syst. Evol. Microbiol.">
        <title>The Global Catalogue of Microorganisms (GCM) 10K type strain sequencing project: providing services to taxonomists for standard genome sequencing and annotation.</title>
        <authorList>
            <consortium name="The Broad Institute Genomics Platform"/>
            <consortium name="The Broad Institute Genome Sequencing Center for Infectious Disease"/>
            <person name="Wu L."/>
            <person name="Ma J."/>
        </authorList>
    </citation>
    <scope>NUCLEOTIDE SEQUENCE [LARGE SCALE GENOMIC DNA]</scope>
    <source>
        <strain evidence="2">CECT 8472</strain>
    </source>
</reference>
<dbReference type="InterPro" id="IPR011990">
    <property type="entry name" value="TPR-like_helical_dom_sf"/>
</dbReference>
<organism evidence="1 2">
    <name type="scientific">Fodinicurvata halophila</name>
    <dbReference type="NCBI Taxonomy" id="1419723"/>
    <lineage>
        <taxon>Bacteria</taxon>
        <taxon>Pseudomonadati</taxon>
        <taxon>Pseudomonadota</taxon>
        <taxon>Alphaproteobacteria</taxon>
        <taxon>Rhodospirillales</taxon>
        <taxon>Rhodovibrionaceae</taxon>
        <taxon>Fodinicurvata</taxon>
    </lineage>
</organism>
<gene>
    <name evidence="1" type="ORF">ACFOW6_09760</name>
</gene>
<dbReference type="SUPFAM" id="SSF48452">
    <property type="entry name" value="TPR-like"/>
    <property type="match status" value="1"/>
</dbReference>
<dbReference type="Proteomes" id="UP001595799">
    <property type="component" value="Unassembled WGS sequence"/>
</dbReference>
<dbReference type="Gene3D" id="1.25.40.10">
    <property type="entry name" value="Tetratricopeptide repeat domain"/>
    <property type="match status" value="1"/>
</dbReference>
<dbReference type="RefSeq" id="WP_382422172.1">
    <property type="nucleotide sequence ID" value="NZ_JBHSCW010000004.1"/>
</dbReference>
<comment type="caution">
    <text evidence="1">The sequence shown here is derived from an EMBL/GenBank/DDBJ whole genome shotgun (WGS) entry which is preliminary data.</text>
</comment>
<dbReference type="InterPro" id="IPR010323">
    <property type="entry name" value="DUF924"/>
</dbReference>
<proteinExistence type="predicted"/>